<dbReference type="InterPro" id="IPR032799">
    <property type="entry name" value="TAXi_C"/>
</dbReference>
<evidence type="ECO:0000256" key="3">
    <source>
        <dbReference type="ARBA" id="ARBA00022750"/>
    </source>
</evidence>
<proteinExistence type="inferred from homology"/>
<dbReference type="GO" id="GO:0006508">
    <property type="term" value="P:proteolysis"/>
    <property type="evidence" value="ECO:0007669"/>
    <property type="project" value="UniProtKB-KW"/>
</dbReference>
<dbReference type="Gene3D" id="2.40.70.10">
    <property type="entry name" value="Acid Proteases"/>
    <property type="match status" value="2"/>
</dbReference>
<dbReference type="EMBL" id="CAMGYJ010000003">
    <property type="protein sequence ID" value="CAI0394728.1"/>
    <property type="molecule type" value="Genomic_DNA"/>
</dbReference>
<dbReference type="InterPro" id="IPR021109">
    <property type="entry name" value="Peptidase_aspartic_dom_sf"/>
</dbReference>
<keyword evidence="4" id="KW-0378">Hydrolase</keyword>
<gene>
    <name evidence="8" type="ORF">LITE_LOCUS8424</name>
</gene>
<dbReference type="GO" id="GO:0004190">
    <property type="term" value="F:aspartic-type endopeptidase activity"/>
    <property type="evidence" value="ECO:0007669"/>
    <property type="project" value="UniProtKB-KW"/>
</dbReference>
<dbReference type="PANTHER" id="PTHR47967">
    <property type="entry name" value="OS07G0603500 PROTEIN-RELATED"/>
    <property type="match status" value="1"/>
</dbReference>
<keyword evidence="5" id="KW-0325">Glycoprotein</keyword>
<sequence>MATTPLSPLVITLFLLFSISLSSHCFKITTQLIHRDSYCSPLYNATATTADRAARIIEATLARYGHLISSYDDDRPLAVDIAAPGIWGIKFNIFYVNFSIGDPPVPQLALMDTGSDLLWVKCPPCSPCSTSSGATYFYSFNSKTYSPFPCTDDCEKCTEGGWPWSPKHCKYKIDYAGGHSSEGVYATEQLTFQTSNNGFVTTIPKAFFGCSSKQSGPEGLDPHVNGVLGLMAGAGDPDFPDGQFPLVTRLGTSFSYCVGSLSDRYYPHNHLSFGDAVDLIGGSTPLYLEDGRYFVHLSGISLGGKMLDIKKQMALKNKIVMDSGSELFLLYTEAFDVVKAEVTRVIEKLYVNKVVAPVRPLELCFRGTVEKDAGGFPALGIQFVGGVELVLDRFGMFLQVKDDVFCLAVVRSKGVTIIGMMAQQGYNVGYDLGARSVSFQKMDCQDDY</sequence>
<feature type="signal peptide" evidence="6">
    <location>
        <begin position="1"/>
        <end position="25"/>
    </location>
</feature>
<dbReference type="Pfam" id="PF14543">
    <property type="entry name" value="TAXi_N"/>
    <property type="match status" value="1"/>
</dbReference>
<evidence type="ECO:0000313" key="8">
    <source>
        <dbReference type="EMBL" id="CAI0394728.1"/>
    </source>
</evidence>
<evidence type="ECO:0000256" key="5">
    <source>
        <dbReference type="ARBA" id="ARBA00023180"/>
    </source>
</evidence>
<feature type="domain" description="Peptidase A1" evidence="7">
    <location>
        <begin position="94"/>
        <end position="440"/>
    </location>
</feature>
<evidence type="ECO:0000256" key="1">
    <source>
        <dbReference type="ARBA" id="ARBA00007447"/>
    </source>
</evidence>
<evidence type="ECO:0000256" key="2">
    <source>
        <dbReference type="ARBA" id="ARBA00022670"/>
    </source>
</evidence>
<protein>
    <recommendedName>
        <fullName evidence="7">Peptidase A1 domain-containing protein</fullName>
    </recommendedName>
</protein>
<evidence type="ECO:0000313" key="9">
    <source>
        <dbReference type="Proteomes" id="UP001154282"/>
    </source>
</evidence>
<reference evidence="8" key="1">
    <citation type="submission" date="2022-08" db="EMBL/GenBank/DDBJ databases">
        <authorList>
            <person name="Gutierrez-Valencia J."/>
        </authorList>
    </citation>
    <scope>NUCLEOTIDE SEQUENCE</scope>
</reference>
<evidence type="ECO:0000256" key="4">
    <source>
        <dbReference type="ARBA" id="ARBA00022801"/>
    </source>
</evidence>
<dbReference type="GO" id="GO:0005576">
    <property type="term" value="C:extracellular region"/>
    <property type="evidence" value="ECO:0007669"/>
    <property type="project" value="TreeGrafter"/>
</dbReference>
<dbReference type="InterPro" id="IPR034161">
    <property type="entry name" value="Pepsin-like_plant"/>
</dbReference>
<evidence type="ECO:0000256" key="6">
    <source>
        <dbReference type="SAM" id="SignalP"/>
    </source>
</evidence>
<dbReference type="InterPro" id="IPR032861">
    <property type="entry name" value="TAXi_N"/>
</dbReference>
<keyword evidence="9" id="KW-1185">Reference proteome</keyword>
<comment type="similarity">
    <text evidence="1">Belongs to the peptidase A1 family.</text>
</comment>
<keyword evidence="2" id="KW-0645">Protease</keyword>
<dbReference type="PROSITE" id="PS51767">
    <property type="entry name" value="PEPTIDASE_A1"/>
    <property type="match status" value="1"/>
</dbReference>
<name>A0AAV0IBQ0_9ROSI</name>
<feature type="chain" id="PRO_5043471456" description="Peptidase A1 domain-containing protein" evidence="6">
    <location>
        <begin position="26"/>
        <end position="448"/>
    </location>
</feature>
<dbReference type="Proteomes" id="UP001154282">
    <property type="component" value="Unassembled WGS sequence"/>
</dbReference>
<comment type="caution">
    <text evidence="8">The sequence shown here is derived from an EMBL/GenBank/DDBJ whole genome shotgun (WGS) entry which is preliminary data.</text>
</comment>
<evidence type="ECO:0000259" key="7">
    <source>
        <dbReference type="PROSITE" id="PS51767"/>
    </source>
</evidence>
<keyword evidence="6" id="KW-0732">Signal</keyword>
<accession>A0AAV0IBQ0</accession>
<dbReference type="Pfam" id="PF14541">
    <property type="entry name" value="TAXi_C"/>
    <property type="match status" value="1"/>
</dbReference>
<dbReference type="PANTHER" id="PTHR47967:SF14">
    <property type="entry name" value="EUKARYOTIC ASPARTYL PROTEASE FAMILY PROTEIN"/>
    <property type="match status" value="1"/>
</dbReference>
<dbReference type="InterPro" id="IPR033121">
    <property type="entry name" value="PEPTIDASE_A1"/>
</dbReference>
<organism evidence="8 9">
    <name type="scientific">Linum tenue</name>
    <dbReference type="NCBI Taxonomy" id="586396"/>
    <lineage>
        <taxon>Eukaryota</taxon>
        <taxon>Viridiplantae</taxon>
        <taxon>Streptophyta</taxon>
        <taxon>Embryophyta</taxon>
        <taxon>Tracheophyta</taxon>
        <taxon>Spermatophyta</taxon>
        <taxon>Magnoliopsida</taxon>
        <taxon>eudicotyledons</taxon>
        <taxon>Gunneridae</taxon>
        <taxon>Pentapetalae</taxon>
        <taxon>rosids</taxon>
        <taxon>fabids</taxon>
        <taxon>Malpighiales</taxon>
        <taxon>Linaceae</taxon>
        <taxon>Linum</taxon>
    </lineage>
</organism>
<keyword evidence="3" id="KW-0064">Aspartyl protease</keyword>
<dbReference type="SUPFAM" id="SSF50630">
    <property type="entry name" value="Acid proteases"/>
    <property type="match status" value="1"/>
</dbReference>
<dbReference type="AlphaFoldDB" id="A0AAV0IBQ0"/>
<dbReference type="CDD" id="cd05476">
    <property type="entry name" value="pepsin_A_like_plant"/>
    <property type="match status" value="1"/>
</dbReference>
<dbReference type="InterPro" id="IPR051708">
    <property type="entry name" value="Plant_Aspart_Prot_A1"/>
</dbReference>